<evidence type="ECO:0000313" key="3">
    <source>
        <dbReference type="Proteomes" id="UP000199377"/>
    </source>
</evidence>
<evidence type="ECO:0000256" key="1">
    <source>
        <dbReference type="SAM" id="Phobius"/>
    </source>
</evidence>
<keyword evidence="1" id="KW-0812">Transmembrane</keyword>
<keyword evidence="1" id="KW-0472">Membrane</keyword>
<sequence>MKTLARLAASAAHRAGRETSDTAVEDALGLAVLSLMVAAVFAMTSLT</sequence>
<reference evidence="2 3" key="1">
    <citation type="submission" date="2016-10" db="EMBL/GenBank/DDBJ databases">
        <authorList>
            <person name="de Groot N.N."/>
        </authorList>
    </citation>
    <scope>NUCLEOTIDE SEQUENCE [LARGE SCALE GENOMIC DNA]</scope>
    <source>
        <strain evidence="2 3">CGMCC 1.11030</strain>
    </source>
</reference>
<dbReference type="AlphaFoldDB" id="A0A1I3D550"/>
<keyword evidence="1" id="KW-1133">Transmembrane helix</keyword>
<organism evidence="2 3">
    <name type="scientific">Albimonas pacifica</name>
    <dbReference type="NCBI Taxonomy" id="1114924"/>
    <lineage>
        <taxon>Bacteria</taxon>
        <taxon>Pseudomonadati</taxon>
        <taxon>Pseudomonadota</taxon>
        <taxon>Alphaproteobacteria</taxon>
        <taxon>Rhodobacterales</taxon>
        <taxon>Paracoccaceae</taxon>
        <taxon>Albimonas</taxon>
    </lineage>
</organism>
<dbReference type="EMBL" id="FOQH01000002">
    <property type="protein sequence ID" value="SFH81669.1"/>
    <property type="molecule type" value="Genomic_DNA"/>
</dbReference>
<dbReference type="Proteomes" id="UP000199377">
    <property type="component" value="Unassembled WGS sequence"/>
</dbReference>
<feature type="transmembrane region" description="Helical" evidence="1">
    <location>
        <begin position="27"/>
        <end position="46"/>
    </location>
</feature>
<gene>
    <name evidence="2" type="ORF">SAMN05216258_102385</name>
</gene>
<keyword evidence="3" id="KW-1185">Reference proteome</keyword>
<accession>A0A1I3D550</accession>
<proteinExistence type="predicted"/>
<dbReference type="RefSeq" id="WP_177236145.1">
    <property type="nucleotide sequence ID" value="NZ_FOQH01000002.1"/>
</dbReference>
<evidence type="ECO:0000313" key="2">
    <source>
        <dbReference type="EMBL" id="SFH81669.1"/>
    </source>
</evidence>
<name>A0A1I3D550_9RHOB</name>
<protein>
    <submittedName>
        <fullName evidence="2">Uncharacterized protein</fullName>
    </submittedName>
</protein>